<protein>
    <submittedName>
        <fullName evidence="1">Uncharacterized protein</fullName>
    </submittedName>
</protein>
<dbReference type="Proteomes" id="UP000593560">
    <property type="component" value="Unassembled WGS sequence"/>
</dbReference>
<organism evidence="1 2">
    <name type="scientific">Gossypium harknessii</name>
    <dbReference type="NCBI Taxonomy" id="34285"/>
    <lineage>
        <taxon>Eukaryota</taxon>
        <taxon>Viridiplantae</taxon>
        <taxon>Streptophyta</taxon>
        <taxon>Embryophyta</taxon>
        <taxon>Tracheophyta</taxon>
        <taxon>Spermatophyta</taxon>
        <taxon>Magnoliopsida</taxon>
        <taxon>eudicotyledons</taxon>
        <taxon>Gunneridae</taxon>
        <taxon>Pentapetalae</taxon>
        <taxon>rosids</taxon>
        <taxon>malvids</taxon>
        <taxon>Malvales</taxon>
        <taxon>Malvaceae</taxon>
        <taxon>Malvoideae</taxon>
        <taxon>Gossypium</taxon>
    </lineage>
</organism>
<dbReference type="EMBL" id="JABFAD010000006">
    <property type="protein sequence ID" value="MBA0799610.1"/>
    <property type="molecule type" value="Genomic_DNA"/>
</dbReference>
<evidence type="ECO:0000313" key="1">
    <source>
        <dbReference type="EMBL" id="MBA0799610.1"/>
    </source>
</evidence>
<accession>A0A7J9GQ06</accession>
<keyword evidence="2" id="KW-1185">Reference proteome</keyword>
<comment type="caution">
    <text evidence="1">The sequence shown here is derived from an EMBL/GenBank/DDBJ whole genome shotgun (WGS) entry which is preliminary data.</text>
</comment>
<name>A0A7J9GQ06_9ROSI</name>
<gene>
    <name evidence="1" type="ORF">Gohar_010116</name>
</gene>
<proteinExistence type="predicted"/>
<reference evidence="1 2" key="1">
    <citation type="journal article" date="2019" name="Genome Biol. Evol.">
        <title>Insights into the evolution of the New World diploid cottons (Gossypium, subgenus Houzingenia) based on genome sequencing.</title>
        <authorList>
            <person name="Grover C.E."/>
            <person name="Arick M.A. 2nd"/>
            <person name="Thrash A."/>
            <person name="Conover J.L."/>
            <person name="Sanders W.S."/>
            <person name="Peterson D.G."/>
            <person name="Frelichowski J.E."/>
            <person name="Scheffler J.A."/>
            <person name="Scheffler B.E."/>
            <person name="Wendel J.F."/>
        </authorList>
    </citation>
    <scope>NUCLEOTIDE SEQUENCE [LARGE SCALE GENOMIC DNA]</scope>
    <source>
        <strain evidence="1">0</strain>
        <tissue evidence="1">Leaf</tissue>
    </source>
</reference>
<dbReference type="AlphaFoldDB" id="A0A7J9GQ06"/>
<evidence type="ECO:0000313" key="2">
    <source>
        <dbReference type="Proteomes" id="UP000593560"/>
    </source>
</evidence>
<sequence>MNSFEMATTIHKGTHRRT</sequence>